<gene>
    <name evidence="1" type="ORF">A3H75_01595</name>
</gene>
<proteinExistence type="predicted"/>
<evidence type="ECO:0000313" key="2">
    <source>
        <dbReference type="Proteomes" id="UP000176678"/>
    </source>
</evidence>
<comment type="caution">
    <text evidence="1">The sequence shown here is derived from an EMBL/GenBank/DDBJ whole genome shotgun (WGS) entry which is preliminary data.</text>
</comment>
<reference evidence="1 2" key="1">
    <citation type="journal article" date="2016" name="Nat. Commun.">
        <title>Thousands of microbial genomes shed light on interconnected biogeochemical processes in an aquifer system.</title>
        <authorList>
            <person name="Anantharaman K."/>
            <person name="Brown C.T."/>
            <person name="Hug L.A."/>
            <person name="Sharon I."/>
            <person name="Castelle C.J."/>
            <person name="Probst A.J."/>
            <person name="Thomas B.C."/>
            <person name="Singh A."/>
            <person name="Wilkins M.J."/>
            <person name="Karaoz U."/>
            <person name="Brodie E.L."/>
            <person name="Williams K.H."/>
            <person name="Hubbard S.S."/>
            <person name="Banfield J.F."/>
        </authorList>
    </citation>
    <scope>NUCLEOTIDE SEQUENCE [LARGE SCALE GENOMIC DNA]</scope>
</reference>
<evidence type="ECO:0000313" key="1">
    <source>
        <dbReference type="EMBL" id="OGL89299.1"/>
    </source>
</evidence>
<dbReference type="EMBL" id="MGES01000008">
    <property type="protein sequence ID" value="OGL89299.1"/>
    <property type="molecule type" value="Genomic_DNA"/>
</dbReference>
<dbReference type="Proteomes" id="UP000176678">
    <property type="component" value="Unassembled WGS sequence"/>
</dbReference>
<sequence>MKMTVAEFCLALHRVCLRSNRDDQGAGGETLWASLEWVEEKHGSETVEVPATIKGVVARARGLGVDARELRIRLTRMPDWHRVLHDWNEYRDEWWGISR</sequence>
<dbReference type="AlphaFoldDB" id="A0A1F7VFK6"/>
<accession>A0A1F7VFK6</accession>
<organism evidence="1 2">
    <name type="scientific">Candidatus Uhrbacteria bacterium RIFCSPLOWO2_02_FULL_51_9</name>
    <dbReference type="NCBI Taxonomy" id="1802410"/>
    <lineage>
        <taxon>Bacteria</taxon>
        <taxon>Candidatus Uhriibacteriota</taxon>
    </lineage>
</organism>
<name>A0A1F7VFK6_9BACT</name>
<protein>
    <submittedName>
        <fullName evidence="1">Uncharacterized protein</fullName>
    </submittedName>
</protein>